<dbReference type="RefSeq" id="WP_145300838.1">
    <property type="nucleotide sequence ID" value="NZ_CP036299.1"/>
</dbReference>
<sequence length="141" mass="15877">MNTQAVALPEQYVAWLTALPVVHVVAFKKNQWQFYTLDELQAPTRIDKFKATNATQLRAFVEMYKTHGATDAEGPKKARFSLERLAGSIAIAVENADILFTDPSEELSMWKLRPDECAVRPLKCTIFEFIAAATVEDLEVD</sequence>
<proteinExistence type="predicted"/>
<accession>A0A518GQE9</accession>
<dbReference type="Proteomes" id="UP000315349">
    <property type="component" value="Chromosome"/>
</dbReference>
<name>A0A518GQE9_9PLAN</name>
<protein>
    <submittedName>
        <fullName evidence="1">Uncharacterized protein</fullName>
    </submittedName>
</protein>
<evidence type="ECO:0000313" key="1">
    <source>
        <dbReference type="EMBL" id="QDV30845.1"/>
    </source>
</evidence>
<dbReference type="KEGG" id="peh:Spb1_27800"/>
<dbReference type="EMBL" id="CP036299">
    <property type="protein sequence ID" value="QDV30845.1"/>
    <property type="molecule type" value="Genomic_DNA"/>
</dbReference>
<gene>
    <name evidence="1" type="ORF">Spb1_27800</name>
</gene>
<reference evidence="1 2" key="1">
    <citation type="submission" date="2019-02" db="EMBL/GenBank/DDBJ databases">
        <title>Deep-cultivation of Planctomycetes and their phenomic and genomic characterization uncovers novel biology.</title>
        <authorList>
            <person name="Wiegand S."/>
            <person name="Jogler M."/>
            <person name="Boedeker C."/>
            <person name="Pinto D."/>
            <person name="Vollmers J."/>
            <person name="Rivas-Marin E."/>
            <person name="Kohn T."/>
            <person name="Peeters S.H."/>
            <person name="Heuer A."/>
            <person name="Rast P."/>
            <person name="Oberbeckmann S."/>
            <person name="Bunk B."/>
            <person name="Jeske O."/>
            <person name="Meyerdierks A."/>
            <person name="Storesund J.E."/>
            <person name="Kallscheuer N."/>
            <person name="Luecker S."/>
            <person name="Lage O.M."/>
            <person name="Pohl T."/>
            <person name="Merkel B.J."/>
            <person name="Hornburger P."/>
            <person name="Mueller R.-W."/>
            <person name="Bruemmer F."/>
            <person name="Labrenz M."/>
            <person name="Spormann A.M."/>
            <person name="Op den Camp H."/>
            <person name="Overmann J."/>
            <person name="Amann R."/>
            <person name="Jetten M.S.M."/>
            <person name="Mascher T."/>
            <person name="Medema M.H."/>
            <person name="Devos D.P."/>
            <person name="Kaster A.-K."/>
            <person name="Ovreas L."/>
            <person name="Rohde M."/>
            <person name="Galperin M.Y."/>
            <person name="Jogler C."/>
        </authorList>
    </citation>
    <scope>NUCLEOTIDE SEQUENCE [LARGE SCALE GENOMIC DNA]</scope>
    <source>
        <strain evidence="1 2">Spb1</strain>
    </source>
</reference>
<evidence type="ECO:0000313" key="2">
    <source>
        <dbReference type="Proteomes" id="UP000315349"/>
    </source>
</evidence>
<keyword evidence="2" id="KW-1185">Reference proteome</keyword>
<organism evidence="1 2">
    <name type="scientific">Planctopirus ephydatiae</name>
    <dbReference type="NCBI Taxonomy" id="2528019"/>
    <lineage>
        <taxon>Bacteria</taxon>
        <taxon>Pseudomonadati</taxon>
        <taxon>Planctomycetota</taxon>
        <taxon>Planctomycetia</taxon>
        <taxon>Planctomycetales</taxon>
        <taxon>Planctomycetaceae</taxon>
        <taxon>Planctopirus</taxon>
    </lineage>
</organism>
<dbReference type="AlphaFoldDB" id="A0A518GQE9"/>